<dbReference type="Pfam" id="PF01734">
    <property type="entry name" value="Patatin"/>
    <property type="match status" value="1"/>
</dbReference>
<evidence type="ECO:0000256" key="1">
    <source>
        <dbReference type="ARBA" id="ARBA00022801"/>
    </source>
</evidence>
<feature type="short sequence motif" description="GXGXXG" evidence="4">
    <location>
        <begin position="213"/>
        <end position="218"/>
    </location>
</feature>
<protein>
    <submittedName>
        <fullName evidence="7">(pine wood nematode) hypothetical protein</fullName>
    </submittedName>
    <submittedName>
        <fullName evidence="11">PNPLA domain-containing protein</fullName>
    </submittedName>
</protein>
<reference evidence="8" key="2">
    <citation type="submission" date="2020-08" db="EMBL/GenBank/DDBJ databases">
        <authorList>
            <person name="Kikuchi T."/>
        </authorList>
    </citation>
    <scope>NUCLEOTIDE SEQUENCE</scope>
    <source>
        <strain evidence="7">Ka4C1</strain>
    </source>
</reference>
<dbReference type="InterPro" id="IPR002641">
    <property type="entry name" value="PNPLA_dom"/>
</dbReference>
<dbReference type="SMR" id="A0A1I7RHB7"/>
<keyword evidence="10" id="KW-1185">Reference proteome</keyword>
<dbReference type="SUPFAM" id="SSF52151">
    <property type="entry name" value="FabD/lysophospholipase-like"/>
    <property type="match status" value="1"/>
</dbReference>
<evidence type="ECO:0000256" key="2">
    <source>
        <dbReference type="ARBA" id="ARBA00022963"/>
    </source>
</evidence>
<gene>
    <name evidence="7" type="ORF">BXYJ_LOCUS9048</name>
</gene>
<sequence length="394" mass="43557">MSMITRFSRFGIFTKGRGQPEPSASVVNSNKGIVSGDERSAETSQNPIQKLTEESDTSLKNTVTLETTQPTYFGYLSGVVSSLWNPAQHKVENGEHHVTPPPVKEKKTKIIVKKVSRTEVVGRTQNLAQSLLLSNSEEERSQHTDEFIKHLIEFPASRLVAVQRFPELIAHLLKQEKISTDESLKGLTRRCLALLGYVKPLKGSGIRILSIDGGGTRGMMGLEVLAELEKDLGSKICNHFDLICGVSTGAIISVLLGAKRMHVQSAKDIYKDISTELFNQGKISGVSGLLMSHSYYNTKKWVEILQKTLGQEQVLDTAQHQDAVKIAVVSCIVNAAQLQPFVFRNYEHPAGRDSHFRGATQHKLWQAIQASAAAPGYFEEVSNQGINRILFIHI</sequence>
<dbReference type="OrthoDB" id="14252at2759"/>
<organism evidence="9 11">
    <name type="scientific">Bursaphelenchus xylophilus</name>
    <name type="common">Pinewood nematode worm</name>
    <name type="synonym">Aphelenchoides xylophilus</name>
    <dbReference type="NCBI Taxonomy" id="6326"/>
    <lineage>
        <taxon>Eukaryota</taxon>
        <taxon>Metazoa</taxon>
        <taxon>Ecdysozoa</taxon>
        <taxon>Nematoda</taxon>
        <taxon>Chromadorea</taxon>
        <taxon>Rhabditida</taxon>
        <taxon>Tylenchina</taxon>
        <taxon>Tylenchomorpha</taxon>
        <taxon>Aphelenchoidea</taxon>
        <taxon>Aphelenchoididae</taxon>
        <taxon>Bursaphelenchus</taxon>
    </lineage>
</organism>
<dbReference type="PROSITE" id="PS51635">
    <property type="entry name" value="PNPLA"/>
    <property type="match status" value="1"/>
</dbReference>
<dbReference type="eggNOG" id="KOG4231">
    <property type="taxonomic scope" value="Eukaryota"/>
</dbReference>
<proteinExistence type="predicted"/>
<dbReference type="GO" id="GO:0019369">
    <property type="term" value="P:arachidonate metabolic process"/>
    <property type="evidence" value="ECO:0007669"/>
    <property type="project" value="TreeGrafter"/>
</dbReference>
<dbReference type="GO" id="GO:0016042">
    <property type="term" value="P:lipid catabolic process"/>
    <property type="evidence" value="ECO:0007669"/>
    <property type="project" value="UniProtKB-KW"/>
</dbReference>
<dbReference type="InterPro" id="IPR016035">
    <property type="entry name" value="Acyl_Trfase/lysoPLipase"/>
</dbReference>
<dbReference type="EMBL" id="CAJFCV020000004">
    <property type="protein sequence ID" value="CAG9115868.1"/>
    <property type="molecule type" value="Genomic_DNA"/>
</dbReference>
<keyword evidence="2" id="KW-0442">Lipid degradation</keyword>
<dbReference type="Gene3D" id="3.40.1090.10">
    <property type="entry name" value="Cytosolic phospholipase A2 catalytic domain"/>
    <property type="match status" value="1"/>
</dbReference>
<keyword evidence="3" id="KW-0443">Lipid metabolism</keyword>
<reference evidence="11" key="1">
    <citation type="submission" date="2016-11" db="UniProtKB">
        <authorList>
            <consortium name="WormBaseParasite"/>
        </authorList>
    </citation>
    <scope>IDENTIFICATION</scope>
</reference>
<evidence type="ECO:0000256" key="3">
    <source>
        <dbReference type="ARBA" id="ARBA00023098"/>
    </source>
</evidence>
<evidence type="ECO:0000256" key="5">
    <source>
        <dbReference type="SAM" id="MobiDB-lite"/>
    </source>
</evidence>
<dbReference type="GO" id="GO:0016020">
    <property type="term" value="C:membrane"/>
    <property type="evidence" value="ECO:0007669"/>
    <property type="project" value="TreeGrafter"/>
</dbReference>
<dbReference type="Proteomes" id="UP000582659">
    <property type="component" value="Unassembled WGS sequence"/>
</dbReference>
<feature type="domain" description="PNPLA" evidence="6">
    <location>
        <begin position="209"/>
        <end position="394"/>
    </location>
</feature>
<name>A0A1I7RHB7_BURXY</name>
<dbReference type="WBParaSite" id="BXY_0009400.1">
    <property type="protein sequence ID" value="BXY_0009400.1"/>
    <property type="gene ID" value="BXY_0009400"/>
</dbReference>
<dbReference type="PANTHER" id="PTHR24185:SF1">
    <property type="entry name" value="CALCIUM-INDEPENDENT PHOSPHOLIPASE A2-GAMMA"/>
    <property type="match status" value="1"/>
</dbReference>
<feature type="region of interest" description="Disordered" evidence="5">
    <location>
        <begin position="13"/>
        <end position="55"/>
    </location>
</feature>
<dbReference type="EMBL" id="CAJFDI010000004">
    <property type="protein sequence ID" value="CAD5226445.1"/>
    <property type="molecule type" value="Genomic_DNA"/>
</dbReference>
<feature type="short sequence motif" description="GXSXG" evidence="4">
    <location>
        <begin position="245"/>
        <end position="249"/>
    </location>
</feature>
<comment type="caution">
    <text evidence="4">Lacks conserved residue(s) required for the propagation of feature annotation.</text>
</comment>
<keyword evidence="1" id="KW-0378">Hydrolase</keyword>
<dbReference type="AlphaFoldDB" id="A0A1I7RHB7"/>
<evidence type="ECO:0000313" key="10">
    <source>
        <dbReference type="Proteomes" id="UP000659654"/>
    </source>
</evidence>
<evidence type="ECO:0000259" key="6">
    <source>
        <dbReference type="PROSITE" id="PS51635"/>
    </source>
</evidence>
<dbReference type="Proteomes" id="UP000095284">
    <property type="component" value="Unplaced"/>
</dbReference>
<evidence type="ECO:0000313" key="7">
    <source>
        <dbReference type="EMBL" id="CAD5226445.1"/>
    </source>
</evidence>
<dbReference type="GO" id="GO:0047499">
    <property type="term" value="F:calcium-independent phospholipase A2 activity"/>
    <property type="evidence" value="ECO:0007669"/>
    <property type="project" value="TreeGrafter"/>
</dbReference>
<evidence type="ECO:0000313" key="11">
    <source>
        <dbReference type="WBParaSite" id="BXY_0009400.1"/>
    </source>
</evidence>
<accession>A0A1I7RHB7</accession>
<evidence type="ECO:0000256" key="4">
    <source>
        <dbReference type="PROSITE-ProRule" id="PRU01161"/>
    </source>
</evidence>
<evidence type="ECO:0000313" key="8">
    <source>
        <dbReference type="EMBL" id="CAG9115868.1"/>
    </source>
</evidence>
<dbReference type="PANTHER" id="PTHR24185">
    <property type="entry name" value="CALCIUM-INDEPENDENT PHOSPHOLIPASE A2-GAMMA"/>
    <property type="match status" value="1"/>
</dbReference>
<evidence type="ECO:0000313" key="9">
    <source>
        <dbReference type="Proteomes" id="UP000095284"/>
    </source>
</evidence>
<dbReference type="Proteomes" id="UP000659654">
    <property type="component" value="Unassembled WGS sequence"/>
</dbReference>